<dbReference type="EMBL" id="LJGV01000021">
    <property type="protein sequence ID" value="OEV01945.1"/>
    <property type="molecule type" value="Genomic_DNA"/>
</dbReference>
<sequence>MSQYAVLSEDLAAAVRDVPGVAFLTPGITRRLRSALTGSESASPAGLRVSRPAEPGALWRIEVRIVISAEARAVDVARAASAAVTARLTRTHPADTARVTVTVTGIV</sequence>
<dbReference type="AlphaFoldDB" id="A0A1E7KDG2"/>
<evidence type="ECO:0008006" key="3">
    <source>
        <dbReference type="Google" id="ProtNLM"/>
    </source>
</evidence>
<comment type="caution">
    <text evidence="1">The sequence shown here is derived from an EMBL/GenBank/DDBJ whole genome shotgun (WGS) entry which is preliminary data.</text>
</comment>
<dbReference type="Proteomes" id="UP000175829">
    <property type="component" value="Unassembled WGS sequence"/>
</dbReference>
<dbReference type="PATRIC" id="fig|943816.4.peg.5330"/>
<organism evidence="1 2">
    <name type="scientific">Streptomyces qinglanensis</name>
    <dbReference type="NCBI Taxonomy" id="943816"/>
    <lineage>
        <taxon>Bacteria</taxon>
        <taxon>Bacillati</taxon>
        <taxon>Actinomycetota</taxon>
        <taxon>Actinomycetes</taxon>
        <taxon>Kitasatosporales</taxon>
        <taxon>Streptomycetaceae</taxon>
        <taxon>Streptomyces</taxon>
    </lineage>
</organism>
<name>A0A1E7KDG2_9ACTN</name>
<reference evidence="1 2" key="1">
    <citation type="journal article" date="2016" name="Front. Microbiol.">
        <title>Comparative Genomics Analysis of Streptomyces Species Reveals Their Adaptation to the Marine Environment and Their Diversity at the Genomic Level.</title>
        <authorList>
            <person name="Tian X."/>
            <person name="Zhang Z."/>
            <person name="Yang T."/>
            <person name="Chen M."/>
            <person name="Li J."/>
            <person name="Chen F."/>
            <person name="Yang J."/>
            <person name="Li W."/>
            <person name="Zhang B."/>
            <person name="Zhang Z."/>
            <person name="Wu J."/>
            <person name="Zhang C."/>
            <person name="Long L."/>
            <person name="Xiao J."/>
        </authorList>
    </citation>
    <scope>NUCLEOTIDE SEQUENCE [LARGE SCALE GENOMIC DNA]</scope>
    <source>
        <strain evidence="1 2">SCSIO M10379</strain>
    </source>
</reference>
<evidence type="ECO:0000313" key="2">
    <source>
        <dbReference type="Proteomes" id="UP000175829"/>
    </source>
</evidence>
<protein>
    <recommendedName>
        <fullName evidence="3">Asp23/Gls24 family envelope stress response protein</fullName>
    </recommendedName>
</protein>
<accession>A0A1E7KDG2</accession>
<dbReference type="RefSeq" id="WP_019354791.1">
    <property type="nucleotide sequence ID" value="NZ_LJGV01000021.1"/>
</dbReference>
<proteinExistence type="predicted"/>
<evidence type="ECO:0000313" key="1">
    <source>
        <dbReference type="EMBL" id="OEV01945.1"/>
    </source>
</evidence>
<gene>
    <name evidence="1" type="ORF">AN217_01240</name>
</gene>